<dbReference type="RefSeq" id="WP_039223535.1">
    <property type="nucleotide sequence ID" value="NZ_JWLW01000066.1"/>
</dbReference>
<evidence type="ECO:0000313" key="11">
    <source>
        <dbReference type="Proteomes" id="UP000031197"/>
    </source>
</evidence>
<dbReference type="InterPro" id="IPR000014">
    <property type="entry name" value="PAS"/>
</dbReference>
<evidence type="ECO:0000256" key="6">
    <source>
        <dbReference type="PROSITE-ProRule" id="PRU00284"/>
    </source>
</evidence>
<dbReference type="CDD" id="cd11386">
    <property type="entry name" value="MCP_signal"/>
    <property type="match status" value="1"/>
</dbReference>
<dbReference type="PANTHER" id="PTHR32089">
    <property type="entry name" value="METHYL-ACCEPTING CHEMOTAXIS PROTEIN MCPB"/>
    <property type="match status" value="1"/>
</dbReference>
<dbReference type="InterPro" id="IPR013656">
    <property type="entry name" value="PAS_4"/>
</dbReference>
<sequence>MFNKHLVKENEALKEELHILKQVRDGLREDMIFLRLNERGEIDDVNEMFQRELGYSLSQVRGQRFFEFVPEIARNTPHFKKLKHSIEQRVHYWGAIEFVRENGEEAWLRGVVEPIFDINGNIYKFSVNLNDLTRTIAKSKEHEDLVAALHKSNAAIEFDLNGNIQDANEAFLKTVKYSLNDIKGQHHRIFCDTEYANSREYKTFWERLAQGEFVAGRFERFDAHGNSIWLEATYNPICDSHGRMYKVVKLATDITEQVARESAVSSAADIAYRSSNTTDQIASRGKEVISELLSEMSSLSQQMDRAKEGINALDAQSQQIATIIGSISAIAEQTNLLALNAAIEAARAGDQGRGFAVVADEVRQLASRTTEATEEIINVVKHNQTLATDAVNLVNEGDEKAQSGLNYAREAGEVIEQIQDGAKEVVDAVGQFSSRLGS</sequence>
<dbReference type="EMBL" id="JWLW01000066">
    <property type="protein sequence ID" value="KHT44676.1"/>
    <property type="molecule type" value="Genomic_DNA"/>
</dbReference>
<dbReference type="Pfam" id="PF08448">
    <property type="entry name" value="PAS_4"/>
    <property type="match status" value="1"/>
</dbReference>
<dbReference type="OrthoDB" id="9765776at2"/>
<dbReference type="SUPFAM" id="SSF55785">
    <property type="entry name" value="PYP-like sensor domain (PAS domain)"/>
    <property type="match status" value="1"/>
</dbReference>
<proteinExistence type="predicted"/>
<dbReference type="Pfam" id="PF00015">
    <property type="entry name" value="MCPsignal"/>
    <property type="match status" value="1"/>
</dbReference>
<evidence type="ECO:0000256" key="3">
    <source>
        <dbReference type="ARBA" id="ARBA00022989"/>
    </source>
</evidence>
<dbReference type="AlphaFoldDB" id="A0A0B3Y785"/>
<evidence type="ECO:0000313" key="10">
    <source>
        <dbReference type="EMBL" id="KHT44676.1"/>
    </source>
</evidence>
<comment type="subcellular location">
    <subcellularLocation>
        <location evidence="1">Membrane</location>
        <topology evidence="1">Multi-pass membrane protein</topology>
    </subcellularLocation>
</comment>
<accession>A0A0B3Y785</accession>
<keyword evidence="2" id="KW-0812">Transmembrane</keyword>
<dbReference type="SMART" id="SM00086">
    <property type="entry name" value="PAC"/>
    <property type="match status" value="2"/>
</dbReference>
<protein>
    <submittedName>
        <fullName evidence="10">Chemotaxis protein</fullName>
    </submittedName>
</protein>
<gene>
    <name evidence="10" type="ORF">RJ41_17645</name>
</gene>
<dbReference type="GO" id="GO:0006935">
    <property type="term" value="P:chemotaxis"/>
    <property type="evidence" value="ECO:0007669"/>
    <property type="project" value="UniProtKB-ARBA"/>
</dbReference>
<keyword evidence="7" id="KW-0175">Coiled coil</keyword>
<dbReference type="InterPro" id="IPR001610">
    <property type="entry name" value="PAC"/>
</dbReference>
<dbReference type="InterPro" id="IPR035965">
    <property type="entry name" value="PAS-like_dom_sf"/>
</dbReference>
<dbReference type="SUPFAM" id="SSF58104">
    <property type="entry name" value="Methyl-accepting chemotaxis protein (MCP) signaling domain"/>
    <property type="match status" value="1"/>
</dbReference>
<feature type="coiled-coil region" evidence="7">
    <location>
        <begin position="289"/>
        <end position="316"/>
    </location>
</feature>
<dbReference type="SMART" id="SM00091">
    <property type="entry name" value="PAS"/>
    <property type="match status" value="2"/>
</dbReference>
<dbReference type="PANTHER" id="PTHR32089:SF119">
    <property type="entry name" value="METHYL-ACCEPTING CHEMOTAXIS PROTEIN CTPL"/>
    <property type="match status" value="1"/>
</dbReference>
<keyword evidence="3" id="KW-1133">Transmembrane helix</keyword>
<dbReference type="Gene3D" id="3.30.450.20">
    <property type="entry name" value="PAS domain"/>
    <property type="match status" value="2"/>
</dbReference>
<feature type="domain" description="Methyl-accepting transducer" evidence="8">
    <location>
        <begin position="246"/>
        <end position="438"/>
    </location>
</feature>
<dbReference type="NCBIfam" id="TIGR00229">
    <property type="entry name" value="sensory_box"/>
    <property type="match status" value="2"/>
</dbReference>
<name>A0A0B3Y785_9ALTE</name>
<dbReference type="GO" id="GO:0007165">
    <property type="term" value="P:signal transduction"/>
    <property type="evidence" value="ECO:0007669"/>
    <property type="project" value="UniProtKB-KW"/>
</dbReference>
<keyword evidence="5 6" id="KW-0807">Transducer</keyword>
<evidence type="ECO:0000256" key="1">
    <source>
        <dbReference type="ARBA" id="ARBA00004141"/>
    </source>
</evidence>
<evidence type="ECO:0000256" key="5">
    <source>
        <dbReference type="ARBA" id="ARBA00023224"/>
    </source>
</evidence>
<dbReference type="Gene3D" id="1.10.287.950">
    <property type="entry name" value="Methyl-accepting chemotaxis protein"/>
    <property type="match status" value="1"/>
</dbReference>
<evidence type="ECO:0000259" key="8">
    <source>
        <dbReference type="PROSITE" id="PS50111"/>
    </source>
</evidence>
<dbReference type="GO" id="GO:0016020">
    <property type="term" value="C:membrane"/>
    <property type="evidence" value="ECO:0007669"/>
    <property type="project" value="UniProtKB-SubCell"/>
</dbReference>
<evidence type="ECO:0000256" key="7">
    <source>
        <dbReference type="SAM" id="Coils"/>
    </source>
</evidence>
<keyword evidence="11" id="KW-1185">Reference proteome</keyword>
<evidence type="ECO:0000256" key="4">
    <source>
        <dbReference type="ARBA" id="ARBA00023136"/>
    </source>
</evidence>
<comment type="caution">
    <text evidence="10">The sequence shown here is derived from an EMBL/GenBank/DDBJ whole genome shotgun (WGS) entry which is preliminary data.</text>
</comment>
<reference evidence="10 11" key="1">
    <citation type="submission" date="2014-12" db="EMBL/GenBank/DDBJ databases">
        <title>Genome sequencing of Alteromonas marina AD001.</title>
        <authorList>
            <person name="Adrian T.G.S."/>
            <person name="Chan K.G."/>
        </authorList>
    </citation>
    <scope>NUCLEOTIDE SEQUENCE [LARGE SCALE GENOMIC DNA]</scope>
    <source>
        <strain evidence="10 11">AD001</strain>
    </source>
</reference>
<evidence type="ECO:0000256" key="2">
    <source>
        <dbReference type="ARBA" id="ARBA00022692"/>
    </source>
</evidence>
<dbReference type="InterPro" id="IPR004089">
    <property type="entry name" value="MCPsignal_dom"/>
</dbReference>
<dbReference type="Proteomes" id="UP000031197">
    <property type="component" value="Unassembled WGS sequence"/>
</dbReference>
<dbReference type="SMART" id="SM00283">
    <property type="entry name" value="MA"/>
    <property type="match status" value="1"/>
</dbReference>
<dbReference type="PROSITE" id="PS50113">
    <property type="entry name" value="PAC"/>
    <property type="match status" value="1"/>
</dbReference>
<evidence type="ECO:0000259" key="9">
    <source>
        <dbReference type="PROSITE" id="PS50113"/>
    </source>
</evidence>
<keyword evidence="4" id="KW-0472">Membrane</keyword>
<feature type="coiled-coil region" evidence="7">
    <location>
        <begin position="3"/>
        <end position="30"/>
    </location>
</feature>
<dbReference type="PROSITE" id="PS50111">
    <property type="entry name" value="CHEMOTAXIS_TRANSDUC_2"/>
    <property type="match status" value="1"/>
</dbReference>
<dbReference type="CDD" id="cd00130">
    <property type="entry name" value="PAS"/>
    <property type="match status" value="2"/>
</dbReference>
<organism evidence="10 11">
    <name type="scientific">Alteromonas marina</name>
    <dbReference type="NCBI Taxonomy" id="203795"/>
    <lineage>
        <taxon>Bacteria</taxon>
        <taxon>Pseudomonadati</taxon>
        <taxon>Pseudomonadota</taxon>
        <taxon>Gammaproteobacteria</taxon>
        <taxon>Alteromonadales</taxon>
        <taxon>Alteromonadaceae</taxon>
        <taxon>Alteromonas/Salinimonas group</taxon>
        <taxon>Alteromonas</taxon>
    </lineage>
</organism>
<dbReference type="Pfam" id="PF13426">
    <property type="entry name" value="PAS_9"/>
    <property type="match status" value="1"/>
</dbReference>
<dbReference type="InterPro" id="IPR000700">
    <property type="entry name" value="PAS-assoc_C"/>
</dbReference>
<feature type="domain" description="PAC" evidence="9">
    <location>
        <begin position="212"/>
        <end position="266"/>
    </location>
</feature>